<evidence type="ECO:0000313" key="5">
    <source>
        <dbReference type="Proteomes" id="UP000077381"/>
    </source>
</evidence>
<name>A0A177HFX2_9ACTN</name>
<evidence type="ECO:0000256" key="1">
    <source>
        <dbReference type="SAM" id="MobiDB-lite"/>
    </source>
</evidence>
<keyword evidence="5" id="KW-1185">Reference proteome</keyword>
<evidence type="ECO:0000256" key="3">
    <source>
        <dbReference type="SAM" id="SignalP"/>
    </source>
</evidence>
<dbReference type="RefSeq" id="WP_067284812.1">
    <property type="nucleotide sequence ID" value="NZ_LOHS01000174.1"/>
</dbReference>
<keyword evidence="2" id="KW-0472">Membrane</keyword>
<dbReference type="STRING" id="1716141.STSP_68640"/>
<feature type="signal peptide" evidence="3">
    <location>
        <begin position="1"/>
        <end position="19"/>
    </location>
</feature>
<sequence>MLVLGLLLVLATSAFTAVAVVDNFSGTPDYPVEIAGNQIATLNASGLFLSGVVLALIFCLGLALLSAGVKSERRMRASLFSAARQGGAGASSAPDQPAPRRRRRHIFGH</sequence>
<comment type="caution">
    <text evidence="4">The sequence shown here is derived from an EMBL/GenBank/DDBJ whole genome shotgun (WGS) entry which is preliminary data.</text>
</comment>
<keyword evidence="2" id="KW-1133">Transmembrane helix</keyword>
<evidence type="ECO:0000256" key="2">
    <source>
        <dbReference type="SAM" id="Phobius"/>
    </source>
</evidence>
<dbReference type="PATRIC" id="fig|1716141.3.peg.7260"/>
<feature type="compositionally biased region" description="Basic residues" evidence="1">
    <location>
        <begin position="99"/>
        <end position="109"/>
    </location>
</feature>
<gene>
    <name evidence="4" type="ORF">STSP_68640</name>
</gene>
<feature type="transmembrane region" description="Helical" evidence="2">
    <location>
        <begin position="47"/>
        <end position="69"/>
    </location>
</feature>
<accession>A0A177HFX2</accession>
<proteinExistence type="predicted"/>
<protein>
    <submittedName>
        <fullName evidence="4">Uncharacterized protein</fullName>
    </submittedName>
</protein>
<organism evidence="4 5">
    <name type="scientific">Streptomyces jeddahensis</name>
    <dbReference type="NCBI Taxonomy" id="1716141"/>
    <lineage>
        <taxon>Bacteria</taxon>
        <taxon>Bacillati</taxon>
        <taxon>Actinomycetota</taxon>
        <taxon>Actinomycetes</taxon>
        <taxon>Kitasatosporales</taxon>
        <taxon>Streptomycetaceae</taxon>
        <taxon>Streptomyces</taxon>
    </lineage>
</organism>
<reference evidence="4 5" key="1">
    <citation type="submission" date="2015-12" db="EMBL/GenBank/DDBJ databases">
        <title>Genome sequence of Streptomyces sp. G25.</title>
        <authorList>
            <person name="Poehlein A."/>
            <person name="Roettig A."/>
            <person name="Hiessl S."/>
            <person name="Hauschild P."/>
            <person name="Schauer J."/>
            <person name="Madkour M.H."/>
            <person name="Al-Ansari A.M."/>
            <person name="Almakishah N.H."/>
            <person name="Steinbuechel A."/>
            <person name="Daniel R."/>
        </authorList>
    </citation>
    <scope>NUCLEOTIDE SEQUENCE [LARGE SCALE GENOMIC DNA]</scope>
    <source>
        <strain evidence="5">G25(2015)</strain>
    </source>
</reference>
<dbReference type="EMBL" id="LOHS01000174">
    <property type="protein sequence ID" value="OAH09865.1"/>
    <property type="molecule type" value="Genomic_DNA"/>
</dbReference>
<keyword evidence="3" id="KW-0732">Signal</keyword>
<evidence type="ECO:0000313" key="4">
    <source>
        <dbReference type="EMBL" id="OAH09865.1"/>
    </source>
</evidence>
<dbReference type="AlphaFoldDB" id="A0A177HFX2"/>
<feature type="chain" id="PRO_5008062768" evidence="3">
    <location>
        <begin position="20"/>
        <end position="109"/>
    </location>
</feature>
<dbReference type="Proteomes" id="UP000077381">
    <property type="component" value="Unassembled WGS sequence"/>
</dbReference>
<feature type="compositionally biased region" description="Low complexity" evidence="1">
    <location>
        <begin position="82"/>
        <end position="93"/>
    </location>
</feature>
<feature type="region of interest" description="Disordered" evidence="1">
    <location>
        <begin position="82"/>
        <end position="109"/>
    </location>
</feature>
<keyword evidence="2" id="KW-0812">Transmembrane</keyword>